<dbReference type="OMA" id="CRIDATH"/>
<reference evidence="3 4" key="1">
    <citation type="journal article" date="2008" name="Nature">
        <title>The genome of the model beetle and pest Tribolium castaneum.</title>
        <authorList>
            <consortium name="Tribolium Genome Sequencing Consortium"/>
            <person name="Richards S."/>
            <person name="Gibbs R.A."/>
            <person name="Weinstock G.M."/>
            <person name="Brown S.J."/>
            <person name="Denell R."/>
            <person name="Beeman R.W."/>
            <person name="Gibbs R."/>
            <person name="Beeman R.W."/>
            <person name="Brown S.J."/>
            <person name="Bucher G."/>
            <person name="Friedrich M."/>
            <person name="Grimmelikhuijzen C.J."/>
            <person name="Klingler M."/>
            <person name="Lorenzen M."/>
            <person name="Richards S."/>
            <person name="Roth S."/>
            <person name="Schroder R."/>
            <person name="Tautz D."/>
            <person name="Zdobnov E.M."/>
            <person name="Muzny D."/>
            <person name="Gibbs R.A."/>
            <person name="Weinstock G.M."/>
            <person name="Attaway T."/>
            <person name="Bell S."/>
            <person name="Buhay C.J."/>
            <person name="Chandrabose M.N."/>
            <person name="Chavez D."/>
            <person name="Clerk-Blankenburg K.P."/>
            <person name="Cree A."/>
            <person name="Dao M."/>
            <person name="Davis C."/>
            <person name="Chacko J."/>
            <person name="Dinh H."/>
            <person name="Dugan-Rocha S."/>
            <person name="Fowler G."/>
            <person name="Garner T.T."/>
            <person name="Garnes J."/>
            <person name="Gnirke A."/>
            <person name="Hawes A."/>
            <person name="Hernandez J."/>
            <person name="Hines S."/>
            <person name="Holder M."/>
            <person name="Hume J."/>
            <person name="Jhangiani S.N."/>
            <person name="Joshi V."/>
            <person name="Khan Z.M."/>
            <person name="Jackson L."/>
            <person name="Kovar C."/>
            <person name="Kowis A."/>
            <person name="Lee S."/>
            <person name="Lewis L.R."/>
            <person name="Margolis J."/>
            <person name="Morgan M."/>
            <person name="Nazareth L.V."/>
            <person name="Nguyen N."/>
            <person name="Okwuonu G."/>
            <person name="Parker D."/>
            <person name="Richards S."/>
            <person name="Ruiz S.J."/>
            <person name="Santibanez J."/>
            <person name="Savard J."/>
            <person name="Scherer S.E."/>
            <person name="Schneider B."/>
            <person name="Sodergren E."/>
            <person name="Tautz D."/>
            <person name="Vattahil S."/>
            <person name="Villasana D."/>
            <person name="White C.S."/>
            <person name="Wright R."/>
            <person name="Park Y."/>
            <person name="Beeman R.W."/>
            <person name="Lord J."/>
            <person name="Oppert B."/>
            <person name="Lorenzen M."/>
            <person name="Brown S."/>
            <person name="Wang L."/>
            <person name="Savard J."/>
            <person name="Tautz D."/>
            <person name="Richards S."/>
            <person name="Weinstock G."/>
            <person name="Gibbs R.A."/>
            <person name="Liu Y."/>
            <person name="Worley K."/>
            <person name="Weinstock G."/>
            <person name="Elsik C.G."/>
            <person name="Reese J.T."/>
            <person name="Elhaik E."/>
            <person name="Landan G."/>
            <person name="Graur D."/>
            <person name="Arensburger P."/>
            <person name="Atkinson P."/>
            <person name="Beeman R.W."/>
            <person name="Beidler J."/>
            <person name="Brown S.J."/>
            <person name="Demuth J.P."/>
            <person name="Drury D.W."/>
            <person name="Du Y.Z."/>
            <person name="Fujiwara H."/>
            <person name="Lorenzen M."/>
            <person name="Maselli V."/>
            <person name="Osanai M."/>
            <person name="Park Y."/>
            <person name="Robertson H.M."/>
            <person name="Tu Z."/>
            <person name="Wang J.J."/>
            <person name="Wang S."/>
            <person name="Richards S."/>
            <person name="Song H."/>
            <person name="Zhang L."/>
            <person name="Sodergren E."/>
            <person name="Werner D."/>
            <person name="Stanke M."/>
            <person name="Morgenstern B."/>
            <person name="Solovyev V."/>
            <person name="Kosarev P."/>
            <person name="Brown G."/>
            <person name="Chen H.C."/>
            <person name="Ermolaeva O."/>
            <person name="Hlavina W."/>
            <person name="Kapustin Y."/>
            <person name="Kiryutin B."/>
            <person name="Kitts P."/>
            <person name="Maglott D."/>
            <person name="Pruitt K."/>
            <person name="Sapojnikov V."/>
            <person name="Souvorov A."/>
            <person name="Mackey A.J."/>
            <person name="Waterhouse R.M."/>
            <person name="Wyder S."/>
            <person name="Zdobnov E.M."/>
            <person name="Zdobnov E.M."/>
            <person name="Wyder S."/>
            <person name="Kriventseva E.V."/>
            <person name="Kadowaki T."/>
            <person name="Bork P."/>
            <person name="Aranda M."/>
            <person name="Bao R."/>
            <person name="Beermann A."/>
            <person name="Berns N."/>
            <person name="Bolognesi R."/>
            <person name="Bonneton F."/>
            <person name="Bopp D."/>
            <person name="Brown S.J."/>
            <person name="Bucher G."/>
            <person name="Butts T."/>
            <person name="Chaumot A."/>
            <person name="Denell R.E."/>
            <person name="Ferrier D.E."/>
            <person name="Friedrich M."/>
            <person name="Gordon C.M."/>
            <person name="Jindra M."/>
            <person name="Klingler M."/>
            <person name="Lan Q."/>
            <person name="Lattorff H.M."/>
            <person name="Laudet V."/>
            <person name="von Levetsow C."/>
            <person name="Liu Z."/>
            <person name="Lutz R."/>
            <person name="Lynch J.A."/>
            <person name="da Fonseca R.N."/>
            <person name="Posnien N."/>
            <person name="Reuter R."/>
            <person name="Roth S."/>
            <person name="Savard J."/>
            <person name="Schinko J.B."/>
            <person name="Schmitt C."/>
            <person name="Schoppmeier M."/>
            <person name="Schroder R."/>
            <person name="Shippy T.D."/>
            <person name="Simonnet F."/>
            <person name="Marques-Souza H."/>
            <person name="Tautz D."/>
            <person name="Tomoyasu Y."/>
            <person name="Trauner J."/>
            <person name="Van der Zee M."/>
            <person name="Vervoort M."/>
            <person name="Wittkopp N."/>
            <person name="Wimmer E.A."/>
            <person name="Yang X."/>
            <person name="Jones A.K."/>
            <person name="Sattelle D.B."/>
            <person name="Ebert P.R."/>
            <person name="Nelson D."/>
            <person name="Scott J.G."/>
            <person name="Beeman R.W."/>
            <person name="Muthukrishnan S."/>
            <person name="Kramer K.J."/>
            <person name="Arakane Y."/>
            <person name="Beeman R.W."/>
            <person name="Zhu Q."/>
            <person name="Hogenkamp D."/>
            <person name="Dixit R."/>
            <person name="Oppert B."/>
            <person name="Jiang H."/>
            <person name="Zou Z."/>
            <person name="Marshall J."/>
            <person name="Elpidina E."/>
            <person name="Vinokurov K."/>
            <person name="Oppert C."/>
            <person name="Zou Z."/>
            <person name="Evans J."/>
            <person name="Lu Z."/>
            <person name="Zhao P."/>
            <person name="Sumathipala N."/>
            <person name="Altincicek B."/>
            <person name="Vilcinskas A."/>
            <person name="Williams M."/>
            <person name="Hultmark D."/>
            <person name="Hetru C."/>
            <person name="Jiang H."/>
            <person name="Grimmelikhuijzen C.J."/>
            <person name="Hauser F."/>
            <person name="Cazzamali G."/>
            <person name="Williamson M."/>
            <person name="Park Y."/>
            <person name="Li B."/>
            <person name="Tanaka Y."/>
            <person name="Predel R."/>
            <person name="Neupert S."/>
            <person name="Schachtner J."/>
            <person name="Verleyen P."/>
            <person name="Raible F."/>
            <person name="Bork P."/>
            <person name="Friedrich M."/>
            <person name="Walden K.K."/>
            <person name="Robertson H.M."/>
            <person name="Angeli S."/>
            <person name="Foret S."/>
            <person name="Bucher G."/>
            <person name="Schuetz S."/>
            <person name="Maleszka R."/>
            <person name="Wimmer E.A."/>
            <person name="Beeman R.W."/>
            <person name="Lorenzen M."/>
            <person name="Tomoyasu Y."/>
            <person name="Miller S.C."/>
            <person name="Grossmann D."/>
            <person name="Bucher G."/>
        </authorList>
    </citation>
    <scope>NUCLEOTIDE SEQUENCE [LARGE SCALE GENOMIC DNA]</scope>
    <source>
        <strain evidence="3 4">Georgia GA2</strain>
    </source>
</reference>
<protein>
    <submittedName>
        <fullName evidence="3">WW domain-containing oxidoreductase-like Protein</fullName>
    </submittedName>
</protein>
<dbReference type="PRINTS" id="PR00080">
    <property type="entry name" value="SDRFAMILY"/>
</dbReference>
<dbReference type="PANTHER" id="PTHR43157:SF31">
    <property type="entry name" value="PHOSPHATIDYLINOSITOL-GLYCAN BIOSYNTHESIS CLASS F PROTEIN"/>
    <property type="match status" value="1"/>
</dbReference>
<dbReference type="EMBL" id="KQ971372">
    <property type="protein sequence ID" value="EFA10518.1"/>
    <property type="molecule type" value="Genomic_DNA"/>
</dbReference>
<evidence type="ECO:0000313" key="3">
    <source>
        <dbReference type="EMBL" id="EFA10518.1"/>
    </source>
</evidence>
<dbReference type="CDD" id="cd05327">
    <property type="entry name" value="retinol-DH_like_SDR_c_like"/>
    <property type="match status" value="1"/>
</dbReference>
<organism evidence="3 4">
    <name type="scientific">Tribolium castaneum</name>
    <name type="common">Red flour beetle</name>
    <dbReference type="NCBI Taxonomy" id="7070"/>
    <lineage>
        <taxon>Eukaryota</taxon>
        <taxon>Metazoa</taxon>
        <taxon>Ecdysozoa</taxon>
        <taxon>Arthropoda</taxon>
        <taxon>Hexapoda</taxon>
        <taxon>Insecta</taxon>
        <taxon>Pterygota</taxon>
        <taxon>Neoptera</taxon>
        <taxon>Endopterygota</taxon>
        <taxon>Coleoptera</taxon>
        <taxon>Polyphaga</taxon>
        <taxon>Cucujiformia</taxon>
        <taxon>Tenebrionidae</taxon>
        <taxon>Tenebrionidae incertae sedis</taxon>
        <taxon>Tribolium</taxon>
    </lineage>
</organism>
<dbReference type="OrthoDB" id="191139at2759"/>
<dbReference type="HOGENOM" id="CLU_010194_44_5_1"/>
<keyword evidence="4" id="KW-1185">Reference proteome</keyword>
<dbReference type="InterPro" id="IPR036291">
    <property type="entry name" value="NAD(P)-bd_dom_sf"/>
</dbReference>
<dbReference type="PhylomeDB" id="D6X0B1"/>
<dbReference type="Pfam" id="PF00106">
    <property type="entry name" value="adh_short"/>
    <property type="match status" value="1"/>
</dbReference>
<dbReference type="SUPFAM" id="SSF51735">
    <property type="entry name" value="NAD(P)-binding Rossmann-fold domains"/>
    <property type="match status" value="1"/>
</dbReference>
<reference evidence="3 4" key="2">
    <citation type="journal article" date="2010" name="Nucleic Acids Res.">
        <title>BeetleBase in 2010: revisions to provide comprehensive genomic information for Tribolium castaneum.</title>
        <authorList>
            <person name="Kim H.S."/>
            <person name="Murphy T."/>
            <person name="Xia J."/>
            <person name="Caragea D."/>
            <person name="Park Y."/>
            <person name="Beeman R.W."/>
            <person name="Lorenzen M.D."/>
            <person name="Butcher S."/>
            <person name="Manak J.R."/>
            <person name="Brown S.J."/>
        </authorList>
    </citation>
    <scope>GENOME REANNOTATION</scope>
    <source>
        <strain evidence="3 4">Georgia GA2</strain>
    </source>
</reference>
<accession>D6X0B1</accession>
<keyword evidence="1" id="KW-0560">Oxidoreductase</keyword>
<comment type="similarity">
    <text evidence="2">Belongs to the short-chain dehydrogenases/reductases (SDR) family.</text>
</comment>
<dbReference type="KEGG" id="tca:655707"/>
<dbReference type="PRINTS" id="PR00081">
    <property type="entry name" value="GDHRDH"/>
</dbReference>
<evidence type="ECO:0000256" key="1">
    <source>
        <dbReference type="ARBA" id="ARBA00023002"/>
    </source>
</evidence>
<dbReference type="GO" id="GO:0016491">
    <property type="term" value="F:oxidoreductase activity"/>
    <property type="evidence" value="ECO:0007669"/>
    <property type="project" value="UniProtKB-KW"/>
</dbReference>
<name>D6X0B1_TRICA</name>
<dbReference type="eggNOG" id="KOG1208">
    <property type="taxonomic scope" value="Eukaryota"/>
</dbReference>
<proteinExistence type="inferred from homology"/>
<dbReference type="Gene3D" id="3.40.50.720">
    <property type="entry name" value="NAD(P)-binding Rossmann-like Domain"/>
    <property type="match status" value="1"/>
</dbReference>
<evidence type="ECO:0000313" key="4">
    <source>
        <dbReference type="Proteomes" id="UP000007266"/>
    </source>
</evidence>
<dbReference type="Proteomes" id="UP000007266">
    <property type="component" value="Linkage group 9"/>
</dbReference>
<evidence type="ECO:0000256" key="2">
    <source>
        <dbReference type="RuleBase" id="RU000363"/>
    </source>
</evidence>
<dbReference type="PANTHER" id="PTHR43157">
    <property type="entry name" value="PHOSPHATIDYLINOSITOL-GLYCAN BIOSYNTHESIS CLASS F PROTEIN-RELATED"/>
    <property type="match status" value="1"/>
</dbReference>
<dbReference type="AlphaFoldDB" id="D6X0B1"/>
<dbReference type="InParanoid" id="D6X0B1"/>
<sequence>MNYYAIFCVVLAPLILKIYLKLSTKWCRSHKCLTGKTAIITGANTGIGFETALDFAKRGARVILACRDPKKADLARQKIVEETENSEILVKIVDFASFESVRAFVKSVHETEKRLDILVNNAGVAPEGTQKTHDGFYQGMQVNYLSLFLLTNLLLGLMSRSGPARIVNVSSAMAQTALFFNPDNLCTYNGDVDMYSRTKLCIILFTQQLAKKLQNTQITTYSLHPGAVKTEIFRHVTGFKLIVFGIIKNFFAKTPAEGAQTNIYCSVEKNIEGFSGLHFEECRTVATYPNARDSKVAEKLWTVTEELVKLKEEEKFQFPG</sequence>
<dbReference type="STRING" id="7070.D6X0B1"/>
<gene>
    <name evidence="3" type="primary">AUGUSTUS-3.0.2_12770</name>
    <name evidence="3" type="ORF">TcasGA2_TC012770</name>
</gene>
<dbReference type="InterPro" id="IPR002347">
    <property type="entry name" value="SDR_fam"/>
</dbReference>